<evidence type="ECO:0000259" key="1">
    <source>
        <dbReference type="PROSITE" id="PS50181"/>
    </source>
</evidence>
<evidence type="ECO:0000313" key="2">
    <source>
        <dbReference type="EMBL" id="PQQ04880.1"/>
    </source>
</evidence>
<dbReference type="SUPFAM" id="SSF81383">
    <property type="entry name" value="F-box domain"/>
    <property type="match status" value="1"/>
</dbReference>
<gene>
    <name evidence="2" type="ORF">Pyn_07280</name>
</gene>
<dbReference type="Gene3D" id="1.20.1280.50">
    <property type="match status" value="1"/>
</dbReference>
<comment type="caution">
    <text evidence="2">The sequence shown here is derived from an EMBL/GenBank/DDBJ whole genome shotgun (WGS) entry which is preliminary data.</text>
</comment>
<protein>
    <submittedName>
        <fullName evidence="2">F-box/kelch-repeat protein</fullName>
    </submittedName>
</protein>
<name>A0A314YFY0_PRUYE</name>
<keyword evidence="3" id="KW-1185">Reference proteome</keyword>
<dbReference type="EMBL" id="PJQY01001184">
    <property type="protein sequence ID" value="PQQ04880.1"/>
    <property type="molecule type" value="Genomic_DNA"/>
</dbReference>
<organism evidence="2 3">
    <name type="scientific">Prunus yedoensis var. nudiflora</name>
    <dbReference type="NCBI Taxonomy" id="2094558"/>
    <lineage>
        <taxon>Eukaryota</taxon>
        <taxon>Viridiplantae</taxon>
        <taxon>Streptophyta</taxon>
        <taxon>Embryophyta</taxon>
        <taxon>Tracheophyta</taxon>
        <taxon>Spermatophyta</taxon>
        <taxon>Magnoliopsida</taxon>
        <taxon>eudicotyledons</taxon>
        <taxon>Gunneridae</taxon>
        <taxon>Pentapetalae</taxon>
        <taxon>rosids</taxon>
        <taxon>fabids</taxon>
        <taxon>Rosales</taxon>
        <taxon>Rosaceae</taxon>
        <taxon>Amygdaloideae</taxon>
        <taxon>Amygdaleae</taxon>
        <taxon>Prunus</taxon>
    </lineage>
</organism>
<dbReference type="PANTHER" id="PTHR31672:SF13">
    <property type="entry name" value="F-BOX PROTEIN CPR30-LIKE"/>
    <property type="match status" value="1"/>
</dbReference>
<dbReference type="Proteomes" id="UP000250321">
    <property type="component" value="Unassembled WGS sequence"/>
</dbReference>
<dbReference type="NCBIfam" id="TIGR01640">
    <property type="entry name" value="F_box_assoc_1"/>
    <property type="match status" value="1"/>
</dbReference>
<dbReference type="PROSITE" id="PS50181">
    <property type="entry name" value="FBOX"/>
    <property type="match status" value="1"/>
</dbReference>
<dbReference type="OrthoDB" id="1137034at2759"/>
<reference evidence="2 3" key="1">
    <citation type="submission" date="2018-02" db="EMBL/GenBank/DDBJ databases">
        <title>Draft genome of wild Prunus yedoensis var. nudiflora.</title>
        <authorList>
            <person name="Baek S."/>
            <person name="Kim J.-H."/>
            <person name="Choi K."/>
            <person name="Kim G.-B."/>
            <person name="Cho A."/>
            <person name="Jang H."/>
            <person name="Shin C.-H."/>
            <person name="Yu H.-J."/>
            <person name="Mun J.-H."/>
        </authorList>
    </citation>
    <scope>NUCLEOTIDE SEQUENCE [LARGE SCALE GENOMIC DNA]</scope>
    <source>
        <strain evidence="3">cv. Jeju island</strain>
        <tissue evidence="2">Leaf</tissue>
    </source>
</reference>
<sequence>MGNPDFPSDIIPEILSRLPVKSLCRFRCVSKSWLSLIADPDFVKRHLNKAIESEDIFNQRRRLIFTGELHRSLFSLDLDEFLNHNDAIDNYLDKDYDNLIINIDDNDDVAATELDYVFNELPNNWAFLVFHSNGLLLCQLYYWDLYLVNPATRKSKKLPQIPDVGEAYYFDLFGFGFDHSSGDYKVVMLSYLEGGIMFSVYTLKTGSWRMIQTRYPYKCDLMKHGILLNGGLHWLLDRVGVEHRSSVIISFDLADENVQEIPLPLASIDAKDYIVGAYRDSLCITHYADGVTLNEFWIMKEYGVRESWTKVRISIPYSVLRHSGFWKKSLDLLVFRDRLVLCNSNGERFRNLSISGLPKVNEVGVYLESLVSPYN</sequence>
<evidence type="ECO:0000313" key="3">
    <source>
        <dbReference type="Proteomes" id="UP000250321"/>
    </source>
</evidence>
<dbReference type="PANTHER" id="PTHR31672">
    <property type="entry name" value="BNACNNG10540D PROTEIN"/>
    <property type="match status" value="1"/>
</dbReference>
<accession>A0A314YFY0</accession>
<dbReference type="CDD" id="cd22157">
    <property type="entry name" value="F-box_AtFBW1-like"/>
    <property type="match status" value="1"/>
</dbReference>
<dbReference type="InterPro" id="IPR017451">
    <property type="entry name" value="F-box-assoc_interact_dom"/>
</dbReference>
<dbReference type="Pfam" id="PF00646">
    <property type="entry name" value="F-box"/>
    <property type="match status" value="1"/>
</dbReference>
<dbReference type="STRING" id="2094558.A0A314YFY0"/>
<dbReference type="InterPro" id="IPR001810">
    <property type="entry name" value="F-box_dom"/>
</dbReference>
<proteinExistence type="predicted"/>
<dbReference type="InterPro" id="IPR036047">
    <property type="entry name" value="F-box-like_dom_sf"/>
</dbReference>
<dbReference type="InterPro" id="IPR006527">
    <property type="entry name" value="F-box-assoc_dom_typ1"/>
</dbReference>
<feature type="domain" description="F-box" evidence="1">
    <location>
        <begin position="1"/>
        <end position="47"/>
    </location>
</feature>
<dbReference type="AlphaFoldDB" id="A0A314YFY0"/>
<dbReference type="SMART" id="SM00256">
    <property type="entry name" value="FBOX"/>
    <property type="match status" value="1"/>
</dbReference>
<dbReference type="Pfam" id="PF07734">
    <property type="entry name" value="FBA_1"/>
    <property type="match status" value="1"/>
</dbReference>
<dbReference type="InterPro" id="IPR050796">
    <property type="entry name" value="SCF_F-box_component"/>
</dbReference>